<dbReference type="SUPFAM" id="SSF144232">
    <property type="entry name" value="HIT/MYND zinc finger-like"/>
    <property type="match status" value="1"/>
</dbReference>
<gene>
    <name evidence="6" type="ORF">DL762_000168</name>
</gene>
<feature type="domain" description="MYND-type" evidence="5">
    <location>
        <begin position="354"/>
        <end position="396"/>
    </location>
</feature>
<proteinExistence type="predicted"/>
<reference evidence="6 7" key="1">
    <citation type="submission" date="2018-06" db="EMBL/GenBank/DDBJ databases">
        <title>Complete Genomes of Monosporascus.</title>
        <authorList>
            <person name="Robinson A.J."/>
            <person name="Natvig D.O."/>
        </authorList>
    </citation>
    <scope>NUCLEOTIDE SEQUENCE [LARGE SCALE GENOMIC DNA]</scope>
    <source>
        <strain evidence="6 7">CBS 609.92</strain>
    </source>
</reference>
<name>A0ABY0HLD4_9PEZI</name>
<keyword evidence="1" id="KW-0479">Metal-binding</keyword>
<evidence type="ECO:0000313" key="7">
    <source>
        <dbReference type="Proteomes" id="UP000294003"/>
    </source>
</evidence>
<accession>A0ABY0HLD4</accession>
<dbReference type="Gene3D" id="6.10.140.2220">
    <property type="match status" value="1"/>
</dbReference>
<dbReference type="InterPro" id="IPR024119">
    <property type="entry name" value="TF_DEAF-1"/>
</dbReference>
<dbReference type="Proteomes" id="UP000294003">
    <property type="component" value="Unassembled WGS sequence"/>
</dbReference>
<comment type="caution">
    <text evidence="6">The sequence shown here is derived from an EMBL/GenBank/DDBJ whole genome shotgun (WGS) entry which is preliminary data.</text>
</comment>
<dbReference type="InterPro" id="IPR002893">
    <property type="entry name" value="Znf_MYND"/>
</dbReference>
<dbReference type="Pfam" id="PF01753">
    <property type="entry name" value="zf-MYND"/>
    <property type="match status" value="1"/>
</dbReference>
<dbReference type="PROSITE" id="PS01360">
    <property type="entry name" value="ZF_MYND_1"/>
    <property type="match status" value="1"/>
</dbReference>
<dbReference type="PANTHER" id="PTHR10237:SF15">
    <property type="entry name" value="LD37257P"/>
    <property type="match status" value="1"/>
</dbReference>
<keyword evidence="7" id="KW-1185">Reference proteome</keyword>
<keyword evidence="2 4" id="KW-0863">Zinc-finger</keyword>
<evidence type="ECO:0000256" key="2">
    <source>
        <dbReference type="ARBA" id="ARBA00022771"/>
    </source>
</evidence>
<evidence type="ECO:0000256" key="3">
    <source>
        <dbReference type="ARBA" id="ARBA00022833"/>
    </source>
</evidence>
<keyword evidence="3" id="KW-0862">Zinc</keyword>
<evidence type="ECO:0000256" key="1">
    <source>
        <dbReference type="ARBA" id="ARBA00022723"/>
    </source>
</evidence>
<dbReference type="PANTHER" id="PTHR10237">
    <property type="entry name" value="DEFORMED EPIDERMAL AUTOREGULATORY FACTOR 1 HOMOLOG SUPPRESSIN"/>
    <property type="match status" value="1"/>
</dbReference>
<dbReference type="PROSITE" id="PS50865">
    <property type="entry name" value="ZF_MYND_2"/>
    <property type="match status" value="1"/>
</dbReference>
<evidence type="ECO:0000259" key="5">
    <source>
        <dbReference type="PROSITE" id="PS50865"/>
    </source>
</evidence>
<organism evidence="6 7">
    <name type="scientific">Monosporascus cannonballus</name>
    <dbReference type="NCBI Taxonomy" id="155416"/>
    <lineage>
        <taxon>Eukaryota</taxon>
        <taxon>Fungi</taxon>
        <taxon>Dikarya</taxon>
        <taxon>Ascomycota</taxon>
        <taxon>Pezizomycotina</taxon>
        <taxon>Sordariomycetes</taxon>
        <taxon>Xylariomycetidae</taxon>
        <taxon>Xylariales</taxon>
        <taxon>Xylariales incertae sedis</taxon>
        <taxon>Monosporascus</taxon>
    </lineage>
</organism>
<evidence type="ECO:0000256" key="4">
    <source>
        <dbReference type="PROSITE-ProRule" id="PRU00134"/>
    </source>
</evidence>
<protein>
    <recommendedName>
        <fullName evidence="5">MYND-type domain-containing protein</fullName>
    </recommendedName>
</protein>
<sequence>MTTVIKIIAEDGSPPPMDMRTMLLRQTSPCNFEIRFKGDAVYKTAFPMPVLKDAIQRTVYPESGTVTLSAPVAGPLDLEGFPELIYPVALGKDTVPATLNSLHVNLDSLPILSVEDDDKQVNQWLITLTSHQFSVRERHAREVLASSPLENPASSRLSFKESLFTIFMVASGLQGGSTGLFALADQEKGNHILLFVRALRLDGAAGSVVADAAALPLTRELVDSRELETFLLVLRELEICVIDVDDAELALWKSVLPALAERCRTWSHGPDCEYRRPGASVPLTLLSERQFMCSCGNGRLPVDYMRLPEWDVASRHAVRVAISPTFSSPFVEDVVDVEMLRAQGGLEGLLRDKCRNCNATESKKGGRLLKCTRCRGVAYCSQECQRKDWKKHRMECKPVND</sequence>
<evidence type="ECO:0000313" key="6">
    <source>
        <dbReference type="EMBL" id="RYO95285.1"/>
    </source>
</evidence>
<dbReference type="EMBL" id="QJNS01000003">
    <property type="protein sequence ID" value="RYO95285.1"/>
    <property type="molecule type" value="Genomic_DNA"/>
</dbReference>